<evidence type="ECO:0008006" key="2">
    <source>
        <dbReference type="Google" id="ProtNLM"/>
    </source>
</evidence>
<accession>A0A6L2MTU6</accession>
<sequence length="672" mass="76082">MTNLRNEISNFQQWFDESFHEAWDRYKDLLCAFLHHGFTELHQLDTFYNALNLADQDYLNSAAGGNLLEKCTQDVLTIIKNKSKVRNSRNKLIVSQVKSSDANSSSSSEIAKLTHAVNQQTSVVTATMTVVLKQFQATLPPTSVKAVEEICVTYCGAHPYYQCLSVDGNTFLEFQDNIQGYISAATVNYNQGLRPVPSNTIANPKGDLKAITIRSGLVLDGPSILMPPPFINLEEDKLNYVVHQRDPHHPNIPYPSRMHKEKQQEKYEVQIHKFWQMFKQLHINITLADALILMSKYQKMLKSLLSNKEKLLELANTPLNENCSAVILTKLPEKLGDPRKFLIPCGFSELKYKDLADLGASINLMLLSVWKKLGLPELISTRMTLELANRAICTPNGIARDVFVSVEKFTFPADFFIVDYESDPRVPIILGRPFLRTGRALIDVHGEEMILRDDLFATNDLCGNPTFSSHTDLTSPEVKDDIFDLEGDVVLTEKLLNLDSTKDLPPPHNINPLSGSTTSSSPNHLLEEIADELTLITFPPGNGDLPFDIESDLREIEYLLNRDPTKEMDSILEDSVDECNLADPNVNLVVTNPEMFIDEHALDYSSPPLYDDFDDDLDKLKFDTIDAYNDPFDSKEDKIKESKLFIDELDSPRSSDFLPFLEYDSFLFEDFF</sequence>
<comment type="caution">
    <text evidence="1">The sequence shown here is derived from an EMBL/GenBank/DDBJ whole genome shotgun (WGS) entry which is preliminary data.</text>
</comment>
<dbReference type="PANTHER" id="PTHR33067:SF35">
    <property type="entry name" value="ASPARTIC PEPTIDASE DDI1-TYPE DOMAIN-CONTAINING PROTEIN"/>
    <property type="match status" value="1"/>
</dbReference>
<evidence type="ECO:0000313" key="1">
    <source>
        <dbReference type="EMBL" id="GEU77418.1"/>
    </source>
</evidence>
<dbReference type="InterPro" id="IPR021109">
    <property type="entry name" value="Peptidase_aspartic_dom_sf"/>
</dbReference>
<organism evidence="1">
    <name type="scientific">Tanacetum cinerariifolium</name>
    <name type="common">Dalmatian daisy</name>
    <name type="synonym">Chrysanthemum cinerariifolium</name>
    <dbReference type="NCBI Taxonomy" id="118510"/>
    <lineage>
        <taxon>Eukaryota</taxon>
        <taxon>Viridiplantae</taxon>
        <taxon>Streptophyta</taxon>
        <taxon>Embryophyta</taxon>
        <taxon>Tracheophyta</taxon>
        <taxon>Spermatophyta</taxon>
        <taxon>Magnoliopsida</taxon>
        <taxon>eudicotyledons</taxon>
        <taxon>Gunneridae</taxon>
        <taxon>Pentapetalae</taxon>
        <taxon>asterids</taxon>
        <taxon>campanulids</taxon>
        <taxon>Asterales</taxon>
        <taxon>Asteraceae</taxon>
        <taxon>Asteroideae</taxon>
        <taxon>Anthemideae</taxon>
        <taxon>Anthemidinae</taxon>
        <taxon>Tanacetum</taxon>
    </lineage>
</organism>
<name>A0A6L2MTU6_TANCI</name>
<dbReference type="CDD" id="cd00303">
    <property type="entry name" value="retropepsin_like"/>
    <property type="match status" value="1"/>
</dbReference>
<proteinExistence type="predicted"/>
<dbReference type="PANTHER" id="PTHR33067">
    <property type="entry name" value="RNA-DIRECTED DNA POLYMERASE-RELATED"/>
    <property type="match status" value="1"/>
</dbReference>
<gene>
    <name evidence="1" type="ORF">Tci_049396</name>
</gene>
<dbReference type="EMBL" id="BKCJ010007469">
    <property type="protein sequence ID" value="GEU77418.1"/>
    <property type="molecule type" value="Genomic_DNA"/>
</dbReference>
<dbReference type="Gene3D" id="2.40.70.10">
    <property type="entry name" value="Acid Proteases"/>
    <property type="match status" value="1"/>
</dbReference>
<reference evidence="1" key="1">
    <citation type="journal article" date="2019" name="Sci. Rep.">
        <title>Draft genome of Tanacetum cinerariifolium, the natural source of mosquito coil.</title>
        <authorList>
            <person name="Yamashiro T."/>
            <person name="Shiraishi A."/>
            <person name="Satake H."/>
            <person name="Nakayama K."/>
        </authorList>
    </citation>
    <scope>NUCLEOTIDE SEQUENCE</scope>
</reference>
<dbReference type="AlphaFoldDB" id="A0A6L2MTU6"/>
<protein>
    <recommendedName>
        <fullName evidence="2">Reverse transcriptase domain-containing protein</fullName>
    </recommendedName>
</protein>